<feature type="compositionally biased region" description="Polar residues" evidence="1">
    <location>
        <begin position="1"/>
        <end position="17"/>
    </location>
</feature>
<gene>
    <name evidence="3" type="ORF">ATO11_07330</name>
</gene>
<dbReference type="Gene3D" id="1.10.260.40">
    <property type="entry name" value="lambda repressor-like DNA-binding domains"/>
    <property type="match status" value="1"/>
</dbReference>
<evidence type="ECO:0000256" key="1">
    <source>
        <dbReference type="SAM" id="MobiDB-lite"/>
    </source>
</evidence>
<reference evidence="3 4" key="1">
    <citation type="journal article" date="2015" name="Int. J. Syst. Evol. Microbiol.">
        <title>Aestuariivita atlantica sp. nov., isolated from deep sea sediment of the Atlantic Ocean.</title>
        <authorList>
            <person name="Li G."/>
            <person name="Lai Q."/>
            <person name="Du Y."/>
            <person name="Liu X."/>
            <person name="Sun F."/>
            <person name="Shao Z."/>
        </authorList>
    </citation>
    <scope>NUCLEOTIDE SEQUENCE [LARGE SCALE GENOMIC DNA]</scope>
    <source>
        <strain evidence="3 4">22II-S11-z3</strain>
    </source>
</reference>
<name>A0A0L1JQR8_9RHOB</name>
<dbReference type="SUPFAM" id="SSF47413">
    <property type="entry name" value="lambda repressor-like DNA-binding domains"/>
    <property type="match status" value="1"/>
</dbReference>
<organism evidence="3 4">
    <name type="scientific">Pseudaestuariivita atlantica</name>
    <dbReference type="NCBI Taxonomy" id="1317121"/>
    <lineage>
        <taxon>Bacteria</taxon>
        <taxon>Pseudomonadati</taxon>
        <taxon>Pseudomonadota</taxon>
        <taxon>Alphaproteobacteria</taxon>
        <taxon>Rhodobacterales</taxon>
        <taxon>Paracoccaceae</taxon>
        <taxon>Pseudaestuariivita</taxon>
    </lineage>
</organism>
<proteinExistence type="predicted"/>
<dbReference type="Proteomes" id="UP000036938">
    <property type="component" value="Unassembled WGS sequence"/>
</dbReference>
<evidence type="ECO:0000313" key="3">
    <source>
        <dbReference type="EMBL" id="KNG94057.1"/>
    </source>
</evidence>
<dbReference type="CDD" id="cd00093">
    <property type="entry name" value="HTH_XRE"/>
    <property type="match status" value="1"/>
</dbReference>
<protein>
    <submittedName>
        <fullName evidence="3">XRE family transcriptional regulator</fullName>
    </submittedName>
</protein>
<accession>A0A0L1JQR8</accession>
<dbReference type="GO" id="GO:0003677">
    <property type="term" value="F:DNA binding"/>
    <property type="evidence" value="ECO:0007669"/>
    <property type="project" value="InterPro"/>
</dbReference>
<feature type="region of interest" description="Disordered" evidence="1">
    <location>
        <begin position="1"/>
        <end position="20"/>
    </location>
</feature>
<keyword evidence="4" id="KW-1185">Reference proteome</keyword>
<dbReference type="OrthoDB" id="8902678at2"/>
<dbReference type="AlphaFoldDB" id="A0A0L1JQR8"/>
<evidence type="ECO:0000313" key="4">
    <source>
        <dbReference type="Proteomes" id="UP000036938"/>
    </source>
</evidence>
<dbReference type="InterPro" id="IPR001387">
    <property type="entry name" value="Cro/C1-type_HTH"/>
</dbReference>
<feature type="domain" description="HTH cro/C1-type" evidence="2">
    <location>
        <begin position="38"/>
        <end position="82"/>
    </location>
</feature>
<dbReference type="Pfam" id="PF13560">
    <property type="entry name" value="HTH_31"/>
    <property type="match status" value="1"/>
</dbReference>
<evidence type="ECO:0000259" key="2">
    <source>
        <dbReference type="PROSITE" id="PS50943"/>
    </source>
</evidence>
<comment type="caution">
    <text evidence="3">The sequence shown here is derived from an EMBL/GenBank/DDBJ whole genome shotgun (WGS) entry which is preliminary data.</text>
</comment>
<dbReference type="PROSITE" id="PS50943">
    <property type="entry name" value="HTH_CROC1"/>
    <property type="match status" value="1"/>
</dbReference>
<dbReference type="InterPro" id="IPR010982">
    <property type="entry name" value="Lambda_DNA-bd_dom_sf"/>
</dbReference>
<dbReference type="STRING" id="1317121.ATO11_07330"/>
<dbReference type="EMBL" id="AQQZ01000003">
    <property type="protein sequence ID" value="KNG94057.1"/>
    <property type="molecule type" value="Genomic_DNA"/>
</dbReference>
<dbReference type="RefSeq" id="WP_050530199.1">
    <property type="nucleotide sequence ID" value="NZ_AQQZ01000003.1"/>
</dbReference>
<dbReference type="PATRIC" id="fig|1317121.7.peg.2070"/>
<sequence length="276" mass="31285">MANLSRPTSQSRETAPNPSELRNMLGENLRILCQDAPSISALCRELGINRTQFNRYLSGESFPRPDVLHRICQFFDVDARILLEPVADMRQDESDVLHHPDLKEFVGSGFTKLSEDEFPSGFYRFSRQSFVDDGSYVQGMIYVYRAANYALLRGMEPKAAMAQQGLPLDVRAREYRGFLLPQEGGIAALVSRRNAMTCSFNFLARVPSFENNYWEGYAARTVREGVSGLRVSRLVYEHLGRKMGPALEAARATGFCQLDDLRPYHKTLLRAGQPFR</sequence>